<dbReference type="Proteomes" id="UP000321947">
    <property type="component" value="Unassembled WGS sequence"/>
</dbReference>
<name>A0A5A7VAR8_CUCMM</name>
<dbReference type="Proteomes" id="UP000321393">
    <property type="component" value="Unassembled WGS sequence"/>
</dbReference>
<feature type="compositionally biased region" description="Basic and acidic residues" evidence="1">
    <location>
        <begin position="93"/>
        <end position="119"/>
    </location>
</feature>
<evidence type="ECO:0000313" key="6">
    <source>
        <dbReference type="Proteomes" id="UP000321947"/>
    </source>
</evidence>
<evidence type="ECO:0000256" key="2">
    <source>
        <dbReference type="SAM" id="SignalP"/>
    </source>
</evidence>
<evidence type="ECO:0000313" key="4">
    <source>
        <dbReference type="EMBL" id="TYK20266.1"/>
    </source>
</evidence>
<organism evidence="3 5">
    <name type="scientific">Cucumis melo var. makuwa</name>
    <name type="common">Oriental melon</name>
    <dbReference type="NCBI Taxonomy" id="1194695"/>
    <lineage>
        <taxon>Eukaryota</taxon>
        <taxon>Viridiplantae</taxon>
        <taxon>Streptophyta</taxon>
        <taxon>Embryophyta</taxon>
        <taxon>Tracheophyta</taxon>
        <taxon>Spermatophyta</taxon>
        <taxon>Magnoliopsida</taxon>
        <taxon>eudicotyledons</taxon>
        <taxon>Gunneridae</taxon>
        <taxon>Pentapetalae</taxon>
        <taxon>rosids</taxon>
        <taxon>fabids</taxon>
        <taxon>Cucurbitales</taxon>
        <taxon>Cucurbitaceae</taxon>
        <taxon>Benincaseae</taxon>
        <taxon>Cucumis</taxon>
    </lineage>
</organism>
<feature type="chain" id="PRO_5042722342" evidence="2">
    <location>
        <begin position="20"/>
        <end position="119"/>
    </location>
</feature>
<gene>
    <name evidence="4" type="ORF">E5676_scaffold134G004060</name>
    <name evidence="3" type="ORF">E6C27_scaffold255G00190</name>
</gene>
<evidence type="ECO:0000256" key="1">
    <source>
        <dbReference type="SAM" id="MobiDB-lite"/>
    </source>
</evidence>
<sequence length="119" mass="13638">MIVATLSIVIVSLPMGAEAIPLVGPIAQCIQGCTRSLSTLTPGYCMNICGAEYHPLTNPIQDTHQKHHVQVEHHHEHHVHFEHHHEHRHEHHHVQVEHHHEHHVQVEHHPEQPIDHGVN</sequence>
<accession>A0A5A7VAR8</accession>
<dbReference type="EMBL" id="SSTE01001889">
    <property type="protein sequence ID" value="KAA0064320.1"/>
    <property type="molecule type" value="Genomic_DNA"/>
</dbReference>
<evidence type="ECO:0000313" key="5">
    <source>
        <dbReference type="Proteomes" id="UP000321393"/>
    </source>
</evidence>
<feature type="region of interest" description="Disordered" evidence="1">
    <location>
        <begin position="86"/>
        <end position="119"/>
    </location>
</feature>
<feature type="signal peptide" evidence="2">
    <location>
        <begin position="1"/>
        <end position="19"/>
    </location>
</feature>
<evidence type="ECO:0000313" key="3">
    <source>
        <dbReference type="EMBL" id="KAA0064320.1"/>
    </source>
</evidence>
<dbReference type="EMBL" id="SSTD01006426">
    <property type="protein sequence ID" value="TYK20266.1"/>
    <property type="molecule type" value="Genomic_DNA"/>
</dbReference>
<comment type="caution">
    <text evidence="3">The sequence shown here is derived from an EMBL/GenBank/DDBJ whole genome shotgun (WGS) entry which is preliminary data.</text>
</comment>
<proteinExistence type="predicted"/>
<protein>
    <submittedName>
        <fullName evidence="3">Histidine-rich glycoprotein-like isoform X2</fullName>
    </submittedName>
</protein>
<dbReference type="AlphaFoldDB" id="A0A5A7VAR8"/>
<keyword evidence="2" id="KW-0732">Signal</keyword>
<reference evidence="5 6" key="1">
    <citation type="submission" date="2019-08" db="EMBL/GenBank/DDBJ databases">
        <title>Draft genome sequences of two oriental melons (Cucumis melo L. var makuwa).</title>
        <authorList>
            <person name="Kwon S.-Y."/>
        </authorList>
    </citation>
    <scope>NUCLEOTIDE SEQUENCE [LARGE SCALE GENOMIC DNA]</scope>
    <source>
        <strain evidence="6">cv. Chang Bougi</strain>
        <strain evidence="5">cv. SW 3</strain>
        <tissue evidence="3">Leaf</tissue>
    </source>
</reference>